<protein>
    <submittedName>
        <fullName evidence="1">Uncharacterized protein</fullName>
    </submittedName>
</protein>
<evidence type="ECO:0000313" key="2">
    <source>
        <dbReference type="Proteomes" id="UP000058660"/>
    </source>
</evidence>
<geneLocation type="plasmid" evidence="1 2">
    <name>pTA78</name>
</geneLocation>
<organism evidence="1 2">
    <name type="scientific">Thermus aquaticus (strain ATCC BAA-2747 / Y51MC23)</name>
    <dbReference type="NCBI Taxonomy" id="498848"/>
    <lineage>
        <taxon>Bacteria</taxon>
        <taxon>Thermotogati</taxon>
        <taxon>Deinococcota</taxon>
        <taxon>Deinococci</taxon>
        <taxon>Thermales</taxon>
        <taxon>Thermaceae</taxon>
        <taxon>Thermus</taxon>
    </lineage>
</organism>
<evidence type="ECO:0000313" key="1">
    <source>
        <dbReference type="EMBL" id="ALJ92364.1"/>
    </source>
</evidence>
<keyword evidence="2" id="KW-1185">Reference proteome</keyword>
<dbReference type="EMBL" id="CP010826">
    <property type="protein sequence ID" value="ALJ92364.1"/>
    <property type="molecule type" value="Genomic_DNA"/>
</dbReference>
<dbReference type="Proteomes" id="UP000058660">
    <property type="component" value="Plasmid pTA78"/>
</dbReference>
<reference evidence="2" key="1">
    <citation type="journal article" date="2015" name="PLoS ONE">
        <title>Complete Genome Sequence of Thermus aquaticus Y51MC23.</title>
        <authorList>
            <person name="Brumm P.J."/>
            <person name="Monsma S."/>
            <person name="Keough B."/>
            <person name="Jasinovica S."/>
            <person name="Ferguson E."/>
            <person name="Schoenfeld T."/>
            <person name="Lodes M."/>
            <person name="Mead D.A."/>
        </authorList>
    </citation>
    <scope>NUCLEOTIDE SEQUENCE [LARGE SCALE GENOMIC DNA]</scope>
    <source>
        <strain evidence="2">BAA-2747 / Y51MC23</strain>
    </source>
</reference>
<keyword evidence="1" id="KW-0614">Plasmid</keyword>
<gene>
    <name evidence="1" type="ORF">TO73_2843</name>
</gene>
<sequence>MIKENILYVPQKLLRGRMDADPALSGHRVNENIQEALAISNQAVQLLYQLRKLGTTPNRLLNPLNDLPRVDIGIYTLRKA</sequence>
<name>A0ABM5VQB5_THEA5</name>
<accession>A0ABM5VQB5</accession>
<proteinExistence type="predicted"/>